<name>A0A2T4Z838_9BACL</name>
<feature type="transmembrane region" description="Helical" evidence="1">
    <location>
        <begin position="7"/>
        <end position="26"/>
    </location>
</feature>
<evidence type="ECO:0000313" key="3">
    <source>
        <dbReference type="Proteomes" id="UP000241639"/>
    </source>
</evidence>
<gene>
    <name evidence="2" type="ORF">C8J48_0628</name>
</gene>
<protein>
    <submittedName>
        <fullName evidence="2">Uncharacterized protein</fullName>
    </submittedName>
</protein>
<keyword evidence="1" id="KW-0472">Membrane</keyword>
<dbReference type="OrthoDB" id="2991584at2"/>
<dbReference type="AlphaFoldDB" id="A0A2T4Z838"/>
<feature type="transmembrane region" description="Helical" evidence="1">
    <location>
        <begin position="32"/>
        <end position="55"/>
    </location>
</feature>
<reference evidence="2 3" key="1">
    <citation type="submission" date="2018-04" db="EMBL/GenBank/DDBJ databases">
        <title>Genomic Encyclopedia of Archaeal and Bacterial Type Strains, Phase II (KMG-II): from individual species to whole genera.</title>
        <authorList>
            <person name="Goeker M."/>
        </authorList>
    </citation>
    <scope>NUCLEOTIDE SEQUENCE [LARGE SCALE GENOMIC DNA]</scope>
    <source>
        <strain evidence="2 3">DSM 45169</strain>
    </source>
</reference>
<dbReference type="RefSeq" id="WP_107724912.1">
    <property type="nucleotide sequence ID" value="NZ_PZZP01000001.1"/>
</dbReference>
<accession>A0A2T4Z838</accession>
<evidence type="ECO:0000256" key="1">
    <source>
        <dbReference type="SAM" id="Phobius"/>
    </source>
</evidence>
<dbReference type="EMBL" id="PZZP01000001">
    <property type="protein sequence ID" value="PTM58056.1"/>
    <property type="molecule type" value="Genomic_DNA"/>
</dbReference>
<proteinExistence type="predicted"/>
<organism evidence="2 3">
    <name type="scientific">Desmospora activa DSM 45169</name>
    <dbReference type="NCBI Taxonomy" id="1121389"/>
    <lineage>
        <taxon>Bacteria</taxon>
        <taxon>Bacillati</taxon>
        <taxon>Bacillota</taxon>
        <taxon>Bacilli</taxon>
        <taxon>Bacillales</taxon>
        <taxon>Thermoactinomycetaceae</taxon>
        <taxon>Desmospora</taxon>
    </lineage>
</organism>
<sequence length="89" mass="10616">MLNRKYGLSLMFTILMLIVAVPRLPVGGESTLGNWFAISWLVFAYLVIAANWRMVLQVDREKQRRAEADRRRQWLKTQQRRRGVRLRGW</sequence>
<evidence type="ECO:0000313" key="2">
    <source>
        <dbReference type="EMBL" id="PTM58056.1"/>
    </source>
</evidence>
<keyword evidence="1" id="KW-1133">Transmembrane helix</keyword>
<keyword evidence="1" id="KW-0812">Transmembrane</keyword>
<keyword evidence="3" id="KW-1185">Reference proteome</keyword>
<dbReference type="Proteomes" id="UP000241639">
    <property type="component" value="Unassembled WGS sequence"/>
</dbReference>
<comment type="caution">
    <text evidence="2">The sequence shown here is derived from an EMBL/GenBank/DDBJ whole genome shotgun (WGS) entry which is preliminary data.</text>
</comment>